<dbReference type="RefSeq" id="XP_001791919.1">
    <property type="nucleotide sequence ID" value="XM_001791867.1"/>
</dbReference>
<dbReference type="EMBL" id="CH445326">
    <property type="protein sequence ID" value="EAT90922.2"/>
    <property type="molecule type" value="Genomic_DNA"/>
</dbReference>
<dbReference type="HOGENOM" id="CLU_446958_0_0_1"/>
<dbReference type="InParanoid" id="Q0V3Z1"/>
<gene>
    <name evidence="2" type="ORF">SNOG_01273</name>
</gene>
<feature type="region of interest" description="Disordered" evidence="1">
    <location>
        <begin position="339"/>
        <end position="377"/>
    </location>
</feature>
<dbReference type="GeneID" id="5968764"/>
<dbReference type="VEuPathDB" id="FungiDB:JI435_012730"/>
<name>Q0V3Z1_PHANO</name>
<evidence type="ECO:0000313" key="2">
    <source>
        <dbReference type="EMBL" id="EAT90922.2"/>
    </source>
</evidence>
<dbReference type="eggNOG" id="ENOG502RPQJ">
    <property type="taxonomic scope" value="Eukaryota"/>
</dbReference>
<accession>Q0V3Z1</accession>
<dbReference type="Proteomes" id="UP000001055">
    <property type="component" value="Unassembled WGS sequence"/>
</dbReference>
<dbReference type="KEGG" id="pno:SNOG_01273"/>
<proteinExistence type="predicted"/>
<dbReference type="InterPro" id="IPR038765">
    <property type="entry name" value="Papain-like_cys_pep_sf"/>
</dbReference>
<feature type="region of interest" description="Disordered" evidence="1">
    <location>
        <begin position="391"/>
        <end position="411"/>
    </location>
</feature>
<dbReference type="AlphaFoldDB" id="Q0V3Z1"/>
<dbReference type="SUPFAM" id="SSF54001">
    <property type="entry name" value="Cysteine proteinases"/>
    <property type="match status" value="1"/>
</dbReference>
<reference evidence="3" key="1">
    <citation type="journal article" date="2007" name="Plant Cell">
        <title>Dothideomycete-plant interactions illuminated by genome sequencing and EST analysis of the wheat pathogen Stagonospora nodorum.</title>
        <authorList>
            <person name="Hane J.K."/>
            <person name="Lowe R.G."/>
            <person name="Solomon P.S."/>
            <person name="Tan K.C."/>
            <person name="Schoch C.L."/>
            <person name="Spatafora J.W."/>
            <person name="Crous P.W."/>
            <person name="Kodira C."/>
            <person name="Birren B.W."/>
            <person name="Galagan J.E."/>
            <person name="Torriani S.F."/>
            <person name="McDonald B.A."/>
            <person name="Oliver R.P."/>
        </authorList>
    </citation>
    <scope>NUCLEOTIDE SEQUENCE [LARGE SCALE GENOMIC DNA]</scope>
    <source>
        <strain evidence="3">SN15 / ATCC MYA-4574 / FGSC 10173</strain>
    </source>
</reference>
<feature type="compositionally biased region" description="Acidic residues" evidence="1">
    <location>
        <begin position="436"/>
        <end position="463"/>
    </location>
</feature>
<evidence type="ECO:0000256" key="1">
    <source>
        <dbReference type="SAM" id="MobiDB-lite"/>
    </source>
</evidence>
<protein>
    <submittedName>
        <fullName evidence="2">Uncharacterized protein</fullName>
    </submittedName>
</protein>
<feature type="compositionally biased region" description="Acidic residues" evidence="1">
    <location>
        <begin position="341"/>
        <end position="350"/>
    </location>
</feature>
<feature type="region of interest" description="Disordered" evidence="1">
    <location>
        <begin position="429"/>
        <end position="490"/>
    </location>
</feature>
<sequence>MPPRTSRVSQQATFALKTPLQIKRDHYGFKIKSQWQPQDYRPNLEPRDIQLAPGANTYYQHVVHHALMHTPIFVQWILGHNQPADPTHLSATCIMCAYKSLAWDYWLWQGQGGQKIIAANHAGLTFIDTQAILAQPLVYAHSRPGDAGIFFEWVTDQMEYAIPAVVPADQRFKLHWNEEFKAMFQLDLSETRECQEGIRQGVICGKKIVTPAAPVRSIEVDLDPEIHTLDEMLDVYFNDYMDEDRLCTRCNVNRRHTVKRTIRAAPQVLRIRVNIMDEAADGMTTKYLNGWTVPTNLNLQGNQEIDELPLEYALSSSIAHGEDRPGLYEEVGGVTVRLPVGDDDSDDAPVDLEPSSERENEPMAVDEDFDPNDPHEDLFDVPERVDSVMAEDEPHPVVAGGVAPRSPVRDEDDDFNGLILVTNEEFLEELGPSVDMEMDDLPEYTDTEGEDDDEDEHEYEFEAPEQLNRREGSASPPQDDSDDDSDSGVIDDLIVDDANDVNDYIDDEEVIDVPHQLHDDMYGSDEESVIPNSHYILNVRGPEENYHISMAHHNHLDPHALPLATLSDNPQRPWHMPCHNPRGYQVVTLTYTRKPLENKWKKMEQNIPAFI</sequence>
<organism evidence="2 3">
    <name type="scientific">Phaeosphaeria nodorum (strain SN15 / ATCC MYA-4574 / FGSC 10173)</name>
    <name type="common">Glume blotch fungus</name>
    <name type="synonym">Parastagonospora nodorum</name>
    <dbReference type="NCBI Taxonomy" id="321614"/>
    <lineage>
        <taxon>Eukaryota</taxon>
        <taxon>Fungi</taxon>
        <taxon>Dikarya</taxon>
        <taxon>Ascomycota</taxon>
        <taxon>Pezizomycotina</taxon>
        <taxon>Dothideomycetes</taxon>
        <taxon>Pleosporomycetidae</taxon>
        <taxon>Pleosporales</taxon>
        <taxon>Pleosporineae</taxon>
        <taxon>Phaeosphaeriaceae</taxon>
        <taxon>Parastagonospora</taxon>
    </lineage>
</organism>
<dbReference type="Gene3D" id="3.90.70.10">
    <property type="entry name" value="Cysteine proteinases"/>
    <property type="match status" value="1"/>
</dbReference>
<dbReference type="STRING" id="321614.Q0V3Z1"/>
<evidence type="ECO:0000313" key="3">
    <source>
        <dbReference type="Proteomes" id="UP000001055"/>
    </source>
</evidence>